<dbReference type="OrthoDB" id="74360at2759"/>
<sequence length="595" mass="65772">MSDEFPPLAILPQLTLHPSINPGQIEPAAIVSSWLQSFVECLEKGDISGHFLDKESWWRDFTSFSWDIACHNGAEAISNYLRSSKVEFSDPKADQPGALQPQLADLGGMRFIQSGFSFKTKFGTGKGVLRLASVGPEEWKAWTVFTILEKLHQKTDPGQLETKAKGQSSAACQDTGEPQVLIVGAGQSGLGLAAHLQNLGISYLLVEKASQPGEAWRDRYSTIKLHTPLYADHYPFMKYPSNWPLYLDQEHILKWMDHYQHIMGLNVRYDTLVENVGFHQSAEQYSAQLRSKNGVETIRPRHVVLATGVLSNVPICPQFRGQDSFKGQISHTAAYESANQIPDVENKKITIIGAGTSAHDVAQDLVNHGAKHVTMVQRGRMFVTSLNSLENIQTSLWNTPGISTDDADLLGNSFPIPVTRTLSVGASQMMSLNDKALLEGLEKAGMALKRGDEGDSLLDHQLIKTGHFYIDQGASEMIIDGRIRVKRCEKGVQEFYQDGIILVDGTKIDSDLVILATGFEGCTNTMKQIMGEEFMTKAGNICGLDESQERIGTWRPSGMPGFWFMTGSFMWSRQFAPVLALQIAAIERGLNSYQA</sequence>
<dbReference type="InterPro" id="IPR036188">
    <property type="entry name" value="FAD/NAD-bd_sf"/>
</dbReference>
<dbReference type="Proteomes" id="UP000191285">
    <property type="component" value="Unassembled WGS sequence"/>
</dbReference>
<proteinExistence type="predicted"/>
<evidence type="ECO:0000313" key="2">
    <source>
        <dbReference type="EMBL" id="OQE26503.1"/>
    </source>
</evidence>
<dbReference type="PRINTS" id="PR00469">
    <property type="entry name" value="PNDRDTASEII"/>
</dbReference>
<dbReference type="EMBL" id="MLKD01000005">
    <property type="protein sequence ID" value="OQE26503.1"/>
    <property type="molecule type" value="Genomic_DNA"/>
</dbReference>
<evidence type="ECO:0000256" key="1">
    <source>
        <dbReference type="ARBA" id="ARBA00023002"/>
    </source>
</evidence>
<protein>
    <recommendedName>
        <fullName evidence="4">FAD/NAD(P)-binding domain-containing protein</fullName>
    </recommendedName>
</protein>
<keyword evidence="3" id="KW-1185">Reference proteome</keyword>
<dbReference type="PANTHER" id="PTHR43539:SF24">
    <property type="entry name" value="FAD_NAD(P)-BINDING DOMAIN-CONTAINING PROTEIN-RELATED"/>
    <property type="match status" value="1"/>
</dbReference>
<gene>
    <name evidence="2" type="ORF">PENSTE_c005G03086</name>
</gene>
<evidence type="ECO:0000313" key="3">
    <source>
        <dbReference type="Proteomes" id="UP000191285"/>
    </source>
</evidence>
<organism evidence="2 3">
    <name type="scientific">Penicillium steckii</name>
    <dbReference type="NCBI Taxonomy" id="303698"/>
    <lineage>
        <taxon>Eukaryota</taxon>
        <taxon>Fungi</taxon>
        <taxon>Dikarya</taxon>
        <taxon>Ascomycota</taxon>
        <taxon>Pezizomycotina</taxon>
        <taxon>Eurotiomycetes</taxon>
        <taxon>Eurotiomycetidae</taxon>
        <taxon>Eurotiales</taxon>
        <taxon>Aspergillaceae</taxon>
        <taxon>Penicillium</taxon>
    </lineage>
</organism>
<keyword evidence="1" id="KW-0560">Oxidoreductase</keyword>
<dbReference type="InterPro" id="IPR050982">
    <property type="entry name" value="Auxin_biosynth/cation_transpt"/>
</dbReference>
<dbReference type="PANTHER" id="PTHR43539">
    <property type="entry name" value="FLAVIN-BINDING MONOOXYGENASE-LIKE PROTEIN (AFU_ORTHOLOGUE AFUA_4G09220)"/>
    <property type="match status" value="1"/>
</dbReference>
<comment type="caution">
    <text evidence="2">The sequence shown here is derived from an EMBL/GenBank/DDBJ whole genome shotgun (WGS) entry which is preliminary data.</text>
</comment>
<dbReference type="Gene3D" id="3.50.50.60">
    <property type="entry name" value="FAD/NAD(P)-binding domain"/>
    <property type="match status" value="1"/>
</dbReference>
<evidence type="ECO:0008006" key="4">
    <source>
        <dbReference type="Google" id="ProtNLM"/>
    </source>
</evidence>
<dbReference type="AlphaFoldDB" id="A0A1V6TLQ4"/>
<dbReference type="SUPFAM" id="SSF51905">
    <property type="entry name" value="FAD/NAD(P)-binding domain"/>
    <property type="match status" value="2"/>
</dbReference>
<reference evidence="3" key="1">
    <citation type="journal article" date="2017" name="Nat. Microbiol.">
        <title>Global analysis of biosynthetic gene clusters reveals vast potential of secondary metabolite production in Penicillium species.</title>
        <authorList>
            <person name="Nielsen J.C."/>
            <person name="Grijseels S."/>
            <person name="Prigent S."/>
            <person name="Ji B."/>
            <person name="Dainat J."/>
            <person name="Nielsen K.F."/>
            <person name="Frisvad J.C."/>
            <person name="Workman M."/>
            <person name="Nielsen J."/>
        </authorList>
    </citation>
    <scope>NUCLEOTIDE SEQUENCE [LARGE SCALE GENOMIC DNA]</scope>
    <source>
        <strain evidence="3">IBT 24891</strain>
    </source>
</reference>
<accession>A0A1V6TLQ4</accession>
<dbReference type="Pfam" id="PF13738">
    <property type="entry name" value="Pyr_redox_3"/>
    <property type="match status" value="1"/>
</dbReference>
<dbReference type="GO" id="GO:0004497">
    <property type="term" value="F:monooxygenase activity"/>
    <property type="evidence" value="ECO:0007669"/>
    <property type="project" value="TreeGrafter"/>
</dbReference>
<dbReference type="STRING" id="303698.A0A1V6TLQ4"/>
<dbReference type="GO" id="GO:0050660">
    <property type="term" value="F:flavin adenine dinucleotide binding"/>
    <property type="evidence" value="ECO:0007669"/>
    <property type="project" value="TreeGrafter"/>
</dbReference>
<name>A0A1V6TLQ4_9EURO</name>